<evidence type="ECO:0000313" key="2">
    <source>
        <dbReference type="Proteomes" id="UP000018416"/>
    </source>
</evidence>
<dbReference type="EMBL" id="APQU01000023">
    <property type="protein sequence ID" value="ENW27807.1"/>
    <property type="molecule type" value="Genomic_DNA"/>
</dbReference>
<accession>N9FYR9</accession>
<reference evidence="1 2" key="1">
    <citation type="submission" date="2013-02" db="EMBL/GenBank/DDBJ databases">
        <title>The Genome Sequence of Acinetobacter lwoffii NIPH 478.</title>
        <authorList>
            <consortium name="The Broad Institute Genome Sequencing Platform"/>
            <consortium name="The Broad Institute Genome Sequencing Center for Infectious Disease"/>
            <person name="Cerqueira G."/>
            <person name="Feldgarden M."/>
            <person name="Courvalin P."/>
            <person name="Perichon B."/>
            <person name="Grillot-Courvalin C."/>
            <person name="Clermont D."/>
            <person name="Rocha E."/>
            <person name="Yoon E.-J."/>
            <person name="Nemec A."/>
            <person name="Walker B."/>
            <person name="Young S.K."/>
            <person name="Zeng Q."/>
            <person name="Gargeya S."/>
            <person name="Fitzgerald M."/>
            <person name="Haas B."/>
            <person name="Abouelleil A."/>
            <person name="Alvarado L."/>
            <person name="Arachchi H.M."/>
            <person name="Berlin A.M."/>
            <person name="Chapman S.B."/>
            <person name="Dewar J."/>
            <person name="Goldberg J."/>
            <person name="Griggs A."/>
            <person name="Gujja S."/>
            <person name="Hansen M."/>
            <person name="Howarth C."/>
            <person name="Imamovic A."/>
            <person name="Larimer J."/>
            <person name="McCowan C."/>
            <person name="Murphy C."/>
            <person name="Neiman D."/>
            <person name="Pearson M."/>
            <person name="Priest M."/>
            <person name="Roberts A."/>
            <person name="Saif S."/>
            <person name="Shea T."/>
            <person name="Sisk P."/>
            <person name="Sykes S."/>
            <person name="Wortman J."/>
            <person name="Nusbaum C."/>
            <person name="Birren B."/>
        </authorList>
    </citation>
    <scope>NUCLEOTIDE SEQUENCE [LARGE SCALE GENOMIC DNA]</scope>
    <source>
        <strain evidence="1 2">NIPH 478</strain>
    </source>
</reference>
<dbReference type="Proteomes" id="UP000018416">
    <property type="component" value="Unassembled WGS sequence"/>
</dbReference>
<dbReference type="PATRIC" id="fig|1217668.3.peg.3005"/>
<dbReference type="AlphaFoldDB" id="N9FYR9"/>
<name>N9FYR9_ACILW</name>
<evidence type="ECO:0000313" key="1">
    <source>
        <dbReference type="EMBL" id="ENW27807.1"/>
    </source>
</evidence>
<organism evidence="1 2">
    <name type="scientific">Acinetobacter lwoffii NIPH 478</name>
    <dbReference type="NCBI Taxonomy" id="1217668"/>
    <lineage>
        <taxon>Bacteria</taxon>
        <taxon>Pseudomonadati</taxon>
        <taxon>Pseudomonadota</taxon>
        <taxon>Gammaproteobacteria</taxon>
        <taxon>Moraxellales</taxon>
        <taxon>Moraxellaceae</taxon>
        <taxon>Acinetobacter</taxon>
    </lineage>
</organism>
<dbReference type="RefSeq" id="WP_005108763.1">
    <property type="nucleotide sequence ID" value="NZ_KB849838.1"/>
</dbReference>
<proteinExistence type="predicted"/>
<protein>
    <submittedName>
        <fullName evidence="1">Uncharacterized protein</fullName>
    </submittedName>
</protein>
<dbReference type="HOGENOM" id="CLU_955205_0_0_6"/>
<sequence>MFITTYNLDLLINAVCYEESKNAISFTPNFENIDCLSKIEKDKLKKMEFFFRSLNLNRPIKFNPIEREDSKKYLYKENYPAFHKSDKCPRLKAKWSNIYLPQEVKDKGDHIIAKFRKIVMDQLYKSQDALTDEGFITSLKIEFGIADINFGREIKDNSNAVDFSKQIAMLSLEDANKQIEFLSKELDFFPKKSELHKKVFQMRYWDVAKIRWIEKNRSEEEKKVANELANLKANLIVAIMTAFQYENNFDMNNIEEEILLSLNFRKCSTCFKDEIPSFNDEFKGMINKNIY</sequence>
<gene>
    <name evidence="1" type="ORF">F923_03074</name>
</gene>
<comment type="caution">
    <text evidence="1">The sequence shown here is derived from an EMBL/GenBank/DDBJ whole genome shotgun (WGS) entry which is preliminary data.</text>
</comment>